<feature type="region of interest" description="Disordered" evidence="1">
    <location>
        <begin position="1"/>
        <end position="47"/>
    </location>
</feature>
<feature type="compositionally biased region" description="Basic and acidic residues" evidence="1">
    <location>
        <begin position="28"/>
        <end position="41"/>
    </location>
</feature>
<evidence type="ECO:0000256" key="1">
    <source>
        <dbReference type="SAM" id="MobiDB-lite"/>
    </source>
</evidence>
<dbReference type="EMBL" id="LAZR01058797">
    <property type="protein sequence ID" value="KKK69142.1"/>
    <property type="molecule type" value="Genomic_DNA"/>
</dbReference>
<accession>A0A0F8XJ49</accession>
<proteinExistence type="predicted"/>
<organism evidence="2">
    <name type="scientific">marine sediment metagenome</name>
    <dbReference type="NCBI Taxonomy" id="412755"/>
    <lineage>
        <taxon>unclassified sequences</taxon>
        <taxon>metagenomes</taxon>
        <taxon>ecological metagenomes</taxon>
    </lineage>
</organism>
<gene>
    <name evidence="2" type="ORF">LCGC14_2937000</name>
</gene>
<dbReference type="AlphaFoldDB" id="A0A0F8XJ49"/>
<name>A0A0F8XJ49_9ZZZZ</name>
<reference evidence="2" key="1">
    <citation type="journal article" date="2015" name="Nature">
        <title>Complex archaea that bridge the gap between prokaryotes and eukaryotes.</title>
        <authorList>
            <person name="Spang A."/>
            <person name="Saw J.H."/>
            <person name="Jorgensen S.L."/>
            <person name="Zaremba-Niedzwiedzka K."/>
            <person name="Martijn J."/>
            <person name="Lind A.E."/>
            <person name="van Eijk R."/>
            <person name="Schleper C."/>
            <person name="Guy L."/>
            <person name="Ettema T.J."/>
        </authorList>
    </citation>
    <scope>NUCLEOTIDE SEQUENCE</scope>
</reference>
<sequence>MPKSKRMARREKPNDDASEALLDSMTADGDRKEKRDARNDDPFVDEDGDLHVVPTFEDLSSLLDDASVHALPMTEILRRNLRVTLRATEMAEIAYHANPRQGTATALTQMQNLTKDLIKAIEERQDPAVLRDEIAELVLKPLVYEFIKVLTSEAEKKRAALMSIVSPEMAGVVQHEMSDLLKGVASGADEALEDCKRILDEMLGAKFKGK</sequence>
<comment type="caution">
    <text evidence="2">The sequence shown here is derived from an EMBL/GenBank/DDBJ whole genome shotgun (WGS) entry which is preliminary data.</text>
</comment>
<protein>
    <submittedName>
        <fullName evidence="2">Uncharacterized protein</fullName>
    </submittedName>
</protein>
<evidence type="ECO:0000313" key="2">
    <source>
        <dbReference type="EMBL" id="KKK69142.1"/>
    </source>
</evidence>